<comment type="caution">
    <text evidence="1">The sequence shown here is derived from an EMBL/GenBank/DDBJ whole genome shotgun (WGS) entry which is preliminary data.</text>
</comment>
<evidence type="ECO:0000313" key="1">
    <source>
        <dbReference type="EMBL" id="GAA5131598.1"/>
    </source>
</evidence>
<gene>
    <name evidence="1" type="ORF">GCM10023320_55030</name>
</gene>
<name>A0ABP9NX15_9PSEU</name>
<reference evidence="2" key="1">
    <citation type="journal article" date="2019" name="Int. J. Syst. Evol. Microbiol.">
        <title>The Global Catalogue of Microorganisms (GCM) 10K type strain sequencing project: providing services to taxonomists for standard genome sequencing and annotation.</title>
        <authorList>
            <consortium name="The Broad Institute Genomics Platform"/>
            <consortium name="The Broad Institute Genome Sequencing Center for Infectious Disease"/>
            <person name="Wu L."/>
            <person name="Ma J."/>
        </authorList>
    </citation>
    <scope>NUCLEOTIDE SEQUENCE [LARGE SCALE GENOMIC DNA]</scope>
    <source>
        <strain evidence="2">JCM 18302</strain>
    </source>
</reference>
<protein>
    <submittedName>
        <fullName evidence="1">Uncharacterized protein</fullName>
    </submittedName>
</protein>
<keyword evidence="2" id="KW-1185">Reference proteome</keyword>
<sequence length="321" mass="33206">MLAAVTVVAGGTAFEAQAAPAKSASFGPTVITDVPKAPDTTKGEKPMQKVVPIGTISTELQEGKTAYVYSTIDASDAADVNLIDNEVRCSGASTASVVMGENVFPGSTSPLRKITVVTRFLVTARRSGTLTCTQYLRTASTSPNVSRETVRSEVRFASEDVVGDVNGVALQRSLKEGTPPVTTSVATPVLSGKLPAGPKQLAVIADVEFHRCGNECTERVRFALTVTTSGGANCASAPVAQIERTLQRGINHVAVPLYTIVPLKPGCTDFQAKVTTTHLAGNPGTIGGPASGLCDTTGPNGCPAPQKNHESAMTHIFAVPS</sequence>
<organism evidence="1 2">
    <name type="scientific">Pseudonocardia adelaidensis</name>
    <dbReference type="NCBI Taxonomy" id="648754"/>
    <lineage>
        <taxon>Bacteria</taxon>
        <taxon>Bacillati</taxon>
        <taxon>Actinomycetota</taxon>
        <taxon>Actinomycetes</taxon>
        <taxon>Pseudonocardiales</taxon>
        <taxon>Pseudonocardiaceae</taxon>
        <taxon>Pseudonocardia</taxon>
    </lineage>
</organism>
<dbReference type="EMBL" id="BAABJO010000024">
    <property type="protein sequence ID" value="GAA5131598.1"/>
    <property type="molecule type" value="Genomic_DNA"/>
</dbReference>
<dbReference type="Proteomes" id="UP001500804">
    <property type="component" value="Unassembled WGS sequence"/>
</dbReference>
<proteinExistence type="predicted"/>
<evidence type="ECO:0000313" key="2">
    <source>
        <dbReference type="Proteomes" id="UP001500804"/>
    </source>
</evidence>
<accession>A0ABP9NX15</accession>